<evidence type="ECO:0000256" key="6">
    <source>
        <dbReference type="ARBA" id="ARBA00023136"/>
    </source>
</evidence>
<feature type="transmembrane region" description="Helical" evidence="7">
    <location>
        <begin position="96"/>
        <end position="122"/>
    </location>
</feature>
<dbReference type="GO" id="GO:0008381">
    <property type="term" value="F:mechanosensitive monoatomic ion channel activity"/>
    <property type="evidence" value="ECO:0007669"/>
    <property type="project" value="InterPro"/>
</dbReference>
<evidence type="ECO:0000313" key="11">
    <source>
        <dbReference type="Proteomes" id="UP001165678"/>
    </source>
</evidence>
<evidence type="ECO:0000256" key="1">
    <source>
        <dbReference type="ARBA" id="ARBA00004651"/>
    </source>
</evidence>
<feature type="domain" description="Mechanosensitive ion channel MscS C-terminal" evidence="9">
    <location>
        <begin position="183"/>
        <end position="266"/>
    </location>
</feature>
<keyword evidence="3" id="KW-1003">Cell membrane</keyword>
<reference evidence="10" key="1">
    <citation type="submission" date="2022-11" db="EMBL/GenBank/DDBJ databases">
        <title>Larsenimonas rhizosphaerae sp. nov., isolated from a tidal mudflat.</title>
        <authorList>
            <person name="Lee S.D."/>
            <person name="Kim I.S."/>
        </authorList>
    </citation>
    <scope>NUCLEOTIDE SEQUENCE</scope>
    <source>
        <strain evidence="10">GH2-1</strain>
    </source>
</reference>
<dbReference type="InterPro" id="IPR045275">
    <property type="entry name" value="MscS_archaea/bacteria_type"/>
</dbReference>
<keyword evidence="11" id="KW-1185">Reference proteome</keyword>
<dbReference type="SUPFAM" id="SSF50182">
    <property type="entry name" value="Sm-like ribonucleoproteins"/>
    <property type="match status" value="1"/>
</dbReference>
<keyword evidence="7" id="KW-0997">Cell inner membrane</keyword>
<dbReference type="Gene3D" id="3.30.70.100">
    <property type="match status" value="1"/>
</dbReference>
<dbReference type="Gene3D" id="1.10.287.1260">
    <property type="match status" value="1"/>
</dbReference>
<dbReference type="PANTHER" id="PTHR30221">
    <property type="entry name" value="SMALL-CONDUCTANCE MECHANOSENSITIVE CHANNEL"/>
    <property type="match status" value="1"/>
</dbReference>
<evidence type="ECO:0000313" key="10">
    <source>
        <dbReference type="EMBL" id="MCX2523781.1"/>
    </source>
</evidence>
<dbReference type="InterPro" id="IPR006685">
    <property type="entry name" value="MscS_channel_2nd"/>
</dbReference>
<comment type="subcellular location">
    <subcellularLocation>
        <location evidence="7">Cell inner membrane</location>
        <topology evidence="7">Multi-pass membrane protein</topology>
    </subcellularLocation>
    <subcellularLocation>
        <location evidence="1">Cell membrane</location>
        <topology evidence="1">Multi-pass membrane protein</topology>
    </subcellularLocation>
</comment>
<keyword evidence="6 7" id="KW-0472">Membrane</keyword>
<keyword evidence="7" id="KW-0406">Ion transport</keyword>
<dbReference type="RefSeq" id="WP_265895829.1">
    <property type="nucleotide sequence ID" value="NZ_JAPIVE010000001.1"/>
</dbReference>
<dbReference type="AlphaFoldDB" id="A0AA41ZKN6"/>
<comment type="subunit">
    <text evidence="7">Homoheptamer.</text>
</comment>
<comment type="similarity">
    <text evidence="2 7">Belongs to the MscS (TC 1.A.23) family.</text>
</comment>
<evidence type="ECO:0000256" key="5">
    <source>
        <dbReference type="ARBA" id="ARBA00022989"/>
    </source>
</evidence>
<dbReference type="Pfam" id="PF00924">
    <property type="entry name" value="MS_channel_2nd"/>
    <property type="match status" value="1"/>
</dbReference>
<dbReference type="GO" id="GO:0005886">
    <property type="term" value="C:plasma membrane"/>
    <property type="evidence" value="ECO:0007669"/>
    <property type="project" value="UniProtKB-SubCell"/>
</dbReference>
<dbReference type="InterPro" id="IPR011014">
    <property type="entry name" value="MscS_channel_TM-2"/>
</dbReference>
<evidence type="ECO:0000259" key="8">
    <source>
        <dbReference type="Pfam" id="PF00924"/>
    </source>
</evidence>
<feature type="transmembrane region" description="Helical" evidence="7">
    <location>
        <begin position="24"/>
        <end position="50"/>
    </location>
</feature>
<comment type="caution">
    <text evidence="7">Lacks conserved residue(s) required for the propagation of feature annotation.</text>
</comment>
<sequence length="291" mass="32961">MRFVEPLYQQARSMWLGFIDMLPLLVVALVALLITWCVSAILTVVIRGSLKNARIRRSLRDLFISLSKVTVWIIGSLVAVTIIFPSLTPGKMLTALGLGSVAVGLAFKDIFENFFAGVLIMLRKPMRINDFVECEGVSGRVEQITVRETYLRKTDGQLVLLPNSFLFKNPVYVVTDLAVRRFDLVVGVAYSEDVDRARQVIASALEKVEGIDQQRGIEVYAREFNSSSLDFTVRWWAESEPIHMHKSRDRVVTAIKYALDEAGVEIPFPYRTLTFKDPLSLTSQRDDTPWR</sequence>
<feature type="transmembrane region" description="Helical" evidence="7">
    <location>
        <begin position="62"/>
        <end position="84"/>
    </location>
</feature>
<keyword evidence="5 7" id="KW-1133">Transmembrane helix</keyword>
<organism evidence="10 11">
    <name type="scientific">Larsenimonas rhizosphaerae</name>
    <dbReference type="NCBI Taxonomy" id="2944682"/>
    <lineage>
        <taxon>Bacteria</taxon>
        <taxon>Pseudomonadati</taxon>
        <taxon>Pseudomonadota</taxon>
        <taxon>Gammaproteobacteria</taxon>
        <taxon>Oceanospirillales</taxon>
        <taxon>Halomonadaceae</taxon>
        <taxon>Larsenimonas</taxon>
    </lineage>
</organism>
<dbReference type="SUPFAM" id="SSF82861">
    <property type="entry name" value="Mechanosensitive channel protein MscS (YggB), transmembrane region"/>
    <property type="match status" value="1"/>
</dbReference>
<evidence type="ECO:0000256" key="3">
    <source>
        <dbReference type="ARBA" id="ARBA00022475"/>
    </source>
</evidence>
<keyword evidence="7" id="KW-0813">Transport</keyword>
<comment type="function">
    <text evidence="7">Mechanosensitive channel that participates in the regulation of osmotic pressure changes within the cell, opening in response to stretch forces in the membrane lipid bilayer, without the need for other proteins. Contributes to normal resistance to hypoosmotic shock. Forms an ion channel of 1.0 nanosiemens conductance with a slight preference for anions.</text>
</comment>
<accession>A0AA41ZKN6</accession>
<comment type="caution">
    <text evidence="10">The sequence shown here is derived from an EMBL/GenBank/DDBJ whole genome shotgun (WGS) entry which is preliminary data.</text>
</comment>
<dbReference type="Proteomes" id="UP001165678">
    <property type="component" value="Unassembled WGS sequence"/>
</dbReference>
<dbReference type="EMBL" id="JAPIVE010000001">
    <property type="protein sequence ID" value="MCX2523781.1"/>
    <property type="molecule type" value="Genomic_DNA"/>
</dbReference>
<evidence type="ECO:0000256" key="4">
    <source>
        <dbReference type="ARBA" id="ARBA00022692"/>
    </source>
</evidence>
<dbReference type="InterPro" id="IPR023408">
    <property type="entry name" value="MscS_beta-dom_sf"/>
</dbReference>
<dbReference type="InterPro" id="IPR010920">
    <property type="entry name" value="LSM_dom_sf"/>
</dbReference>
<evidence type="ECO:0000259" key="9">
    <source>
        <dbReference type="Pfam" id="PF21082"/>
    </source>
</evidence>
<keyword evidence="7" id="KW-0407">Ion channel</keyword>
<proteinExistence type="inferred from homology"/>
<gene>
    <name evidence="10" type="ORF">OQ287_05975</name>
</gene>
<protein>
    <recommendedName>
        <fullName evidence="7">Small-conductance mechanosensitive channel</fullName>
    </recommendedName>
</protein>
<dbReference type="SUPFAM" id="SSF82689">
    <property type="entry name" value="Mechanosensitive channel protein MscS (YggB), C-terminal domain"/>
    <property type="match status" value="1"/>
</dbReference>
<name>A0AA41ZKN6_9GAMM</name>
<evidence type="ECO:0000256" key="2">
    <source>
        <dbReference type="ARBA" id="ARBA00008017"/>
    </source>
</evidence>
<evidence type="ECO:0000256" key="7">
    <source>
        <dbReference type="RuleBase" id="RU369025"/>
    </source>
</evidence>
<dbReference type="Gene3D" id="2.30.30.60">
    <property type="match status" value="1"/>
</dbReference>
<dbReference type="PANTHER" id="PTHR30221:SF1">
    <property type="entry name" value="SMALL-CONDUCTANCE MECHANOSENSITIVE CHANNEL"/>
    <property type="match status" value="1"/>
</dbReference>
<dbReference type="Pfam" id="PF21082">
    <property type="entry name" value="MS_channel_3rd"/>
    <property type="match status" value="1"/>
</dbReference>
<feature type="domain" description="Mechanosensitive ion channel MscS" evidence="8">
    <location>
        <begin position="109"/>
        <end position="171"/>
    </location>
</feature>
<dbReference type="InterPro" id="IPR011066">
    <property type="entry name" value="MscS_channel_C_sf"/>
</dbReference>
<dbReference type="InterPro" id="IPR049278">
    <property type="entry name" value="MS_channel_C"/>
</dbReference>
<keyword evidence="4 7" id="KW-0812">Transmembrane</keyword>